<dbReference type="GO" id="GO:0003723">
    <property type="term" value="F:RNA binding"/>
    <property type="evidence" value="ECO:0007669"/>
    <property type="project" value="UniProtKB-KW"/>
</dbReference>
<comment type="caution">
    <text evidence="7">The sequence shown here is derived from an EMBL/GenBank/DDBJ whole genome shotgun (WGS) entry which is preliminary data.</text>
</comment>
<evidence type="ECO:0000313" key="7">
    <source>
        <dbReference type="EMBL" id="KAG1365576.1"/>
    </source>
</evidence>
<keyword evidence="4" id="KW-0694">RNA-binding</keyword>
<proteinExistence type="predicted"/>
<reference evidence="7" key="1">
    <citation type="journal article" date="2017" name="Gigascience">
        <title>The genome draft of coconut (Cocos nucifera).</title>
        <authorList>
            <person name="Xiao Y."/>
            <person name="Xu P."/>
            <person name="Fan H."/>
            <person name="Baudouin L."/>
            <person name="Xia W."/>
            <person name="Bocs S."/>
            <person name="Xu J."/>
            <person name="Li Q."/>
            <person name="Guo A."/>
            <person name="Zhou L."/>
            <person name="Li J."/>
            <person name="Wu Y."/>
            <person name="Ma Z."/>
            <person name="Armero A."/>
            <person name="Issali A.E."/>
            <person name="Liu N."/>
            <person name="Peng M."/>
            <person name="Yang Y."/>
        </authorList>
    </citation>
    <scope>NUCLEOTIDE SEQUENCE</scope>
    <source>
        <tissue evidence="7">Spear leaf of Hainan Tall coconut</tissue>
    </source>
</reference>
<evidence type="ECO:0000256" key="3">
    <source>
        <dbReference type="ARBA" id="ARBA00022833"/>
    </source>
</evidence>
<dbReference type="Pfam" id="PF23182">
    <property type="entry name" value="PABC_AtC3H46"/>
    <property type="match status" value="1"/>
</dbReference>
<evidence type="ECO:0000256" key="4">
    <source>
        <dbReference type="ARBA" id="ARBA00022884"/>
    </source>
</evidence>
<reference evidence="7" key="2">
    <citation type="submission" date="2019-07" db="EMBL/GenBank/DDBJ databases">
        <authorList>
            <person name="Yang Y."/>
            <person name="Bocs S."/>
            <person name="Baudouin L."/>
        </authorList>
    </citation>
    <scope>NUCLEOTIDE SEQUENCE</scope>
    <source>
        <tissue evidence="7">Spear leaf of Hainan Tall coconut</tissue>
    </source>
</reference>
<dbReference type="InterPro" id="IPR035979">
    <property type="entry name" value="RBD_domain_sf"/>
</dbReference>
<evidence type="ECO:0000259" key="6">
    <source>
        <dbReference type="Pfam" id="PF23182"/>
    </source>
</evidence>
<protein>
    <recommendedName>
        <fullName evidence="6">AtC3H46-like PABC-like domain-containing protein</fullName>
    </recommendedName>
</protein>
<dbReference type="GO" id="GO:0008270">
    <property type="term" value="F:zinc ion binding"/>
    <property type="evidence" value="ECO:0007669"/>
    <property type="project" value="UniProtKB-KW"/>
</dbReference>
<organism evidence="7 8">
    <name type="scientific">Cocos nucifera</name>
    <name type="common">Coconut palm</name>
    <dbReference type="NCBI Taxonomy" id="13894"/>
    <lineage>
        <taxon>Eukaryota</taxon>
        <taxon>Viridiplantae</taxon>
        <taxon>Streptophyta</taxon>
        <taxon>Embryophyta</taxon>
        <taxon>Tracheophyta</taxon>
        <taxon>Spermatophyta</taxon>
        <taxon>Magnoliopsida</taxon>
        <taxon>Liliopsida</taxon>
        <taxon>Arecaceae</taxon>
        <taxon>Arecoideae</taxon>
        <taxon>Cocoseae</taxon>
        <taxon>Attaleinae</taxon>
        <taxon>Cocos</taxon>
    </lineage>
</organism>
<dbReference type="GO" id="GO:0003677">
    <property type="term" value="F:DNA binding"/>
    <property type="evidence" value="ECO:0007669"/>
    <property type="project" value="UniProtKB-KW"/>
</dbReference>
<name>A0A8K0IS45_COCNU</name>
<keyword evidence="1" id="KW-0479">Metal-binding</keyword>
<evidence type="ECO:0000313" key="8">
    <source>
        <dbReference type="Proteomes" id="UP000797356"/>
    </source>
</evidence>
<keyword evidence="8" id="KW-1185">Reference proteome</keyword>
<sequence length="192" mass="22039">MDAYEATRIVFSRIQSLDQENASKIMGLLLIQDHSEKEMIRLALGPAALVHSVILQARKELGLRCQGPCHRPCSWPPDLPERQRLFLAGGCQGVPEPEQRRIGHAFTLLHSRRRRLGGKWQPVQDVRIPCKEKRIFGFVTFMYMETMMLNLAKGNPHFVCNARVLVKPYKEKGKVPDKYRHSTFPLPNPIPF</sequence>
<accession>A0A8K0IS45</accession>
<gene>
    <name evidence="7" type="ORF">COCNU_12G005760</name>
</gene>
<evidence type="ECO:0000256" key="1">
    <source>
        <dbReference type="ARBA" id="ARBA00022723"/>
    </source>
</evidence>
<dbReference type="SUPFAM" id="SSF54928">
    <property type="entry name" value="RNA-binding domain, RBD"/>
    <property type="match status" value="1"/>
</dbReference>
<dbReference type="PANTHER" id="PTHR24009">
    <property type="entry name" value="RNA-BINDING (RRM/RBD/RNP MOTIFS)"/>
    <property type="match status" value="1"/>
</dbReference>
<feature type="domain" description="AtC3H46-like PABC-like" evidence="6">
    <location>
        <begin position="1"/>
        <end position="63"/>
    </location>
</feature>
<dbReference type="InterPro" id="IPR056276">
    <property type="entry name" value="AtC3H46-like_PABC-like"/>
</dbReference>
<keyword evidence="3" id="KW-0862">Zinc</keyword>
<dbReference type="AlphaFoldDB" id="A0A8K0IS45"/>
<keyword evidence="5" id="KW-0238">DNA-binding</keyword>
<evidence type="ECO:0000256" key="5">
    <source>
        <dbReference type="ARBA" id="ARBA00023125"/>
    </source>
</evidence>
<evidence type="ECO:0000256" key="2">
    <source>
        <dbReference type="ARBA" id="ARBA00022771"/>
    </source>
</evidence>
<dbReference type="Proteomes" id="UP000797356">
    <property type="component" value="Chromosome 12"/>
</dbReference>
<dbReference type="OrthoDB" id="670110at2759"/>
<dbReference type="PANTHER" id="PTHR24009:SF3">
    <property type="entry name" value="RNA-BINDING (RRM_RBD_RNP MOTIFS) FAMILY PROTEIN-RELATED"/>
    <property type="match status" value="1"/>
</dbReference>
<keyword evidence="2" id="KW-0863">Zinc-finger</keyword>
<dbReference type="EMBL" id="CM017883">
    <property type="protein sequence ID" value="KAG1365576.1"/>
    <property type="molecule type" value="Genomic_DNA"/>
</dbReference>